<dbReference type="Proteomes" id="UP000178851">
    <property type="component" value="Unassembled WGS sequence"/>
</dbReference>
<sequence length="72" mass="8419">MKKMKLKSELKVINEQKPPGFAESLVDIFSIIGTKTDFSNQQQVKQRLFKDDKGVFREMDEEKNREKTIVAE</sequence>
<protein>
    <submittedName>
        <fullName evidence="1">Uncharacterized protein</fullName>
    </submittedName>
</protein>
<comment type="caution">
    <text evidence="1">The sequence shown here is derived from an EMBL/GenBank/DDBJ whole genome shotgun (WGS) entry which is preliminary data.</text>
</comment>
<dbReference type="EMBL" id="MGGI01000012">
    <property type="protein sequence ID" value="OGM26669.1"/>
    <property type="molecule type" value="Genomic_DNA"/>
</dbReference>
<reference evidence="1 2" key="1">
    <citation type="journal article" date="2016" name="Nat. Commun.">
        <title>Thousands of microbial genomes shed light on interconnected biogeochemical processes in an aquifer system.</title>
        <authorList>
            <person name="Anantharaman K."/>
            <person name="Brown C.T."/>
            <person name="Hug L.A."/>
            <person name="Sharon I."/>
            <person name="Castelle C.J."/>
            <person name="Probst A.J."/>
            <person name="Thomas B.C."/>
            <person name="Singh A."/>
            <person name="Wilkins M.J."/>
            <person name="Karaoz U."/>
            <person name="Brodie E.L."/>
            <person name="Williams K.H."/>
            <person name="Hubbard S.S."/>
            <person name="Banfield J.F."/>
        </authorList>
    </citation>
    <scope>NUCLEOTIDE SEQUENCE [LARGE SCALE GENOMIC DNA]</scope>
</reference>
<evidence type="ECO:0000313" key="1">
    <source>
        <dbReference type="EMBL" id="OGM26669.1"/>
    </source>
</evidence>
<organism evidence="1 2">
    <name type="scientific">Candidatus Woesebacteria bacterium RIFCSPHIGHO2_01_FULL_39_28</name>
    <dbReference type="NCBI Taxonomy" id="1802496"/>
    <lineage>
        <taxon>Bacteria</taxon>
        <taxon>Candidatus Woeseibacteriota</taxon>
    </lineage>
</organism>
<gene>
    <name evidence="1" type="ORF">A2627_01440</name>
</gene>
<proteinExistence type="predicted"/>
<name>A0A1F7YIF5_9BACT</name>
<evidence type="ECO:0000313" key="2">
    <source>
        <dbReference type="Proteomes" id="UP000178851"/>
    </source>
</evidence>
<accession>A0A1F7YIF5</accession>
<dbReference type="AlphaFoldDB" id="A0A1F7YIF5"/>